<proteinExistence type="predicted"/>
<keyword evidence="4" id="KW-1185">Reference proteome</keyword>
<feature type="compositionally biased region" description="Polar residues" evidence="1">
    <location>
        <begin position="633"/>
        <end position="653"/>
    </location>
</feature>
<name>A0A5N5DG12_9PEZI</name>
<dbReference type="PANTHER" id="PTHR33840:SF1">
    <property type="entry name" value="TLE1 PHOSPHOLIPASE DOMAIN-CONTAINING PROTEIN"/>
    <property type="match status" value="1"/>
</dbReference>
<evidence type="ECO:0000313" key="4">
    <source>
        <dbReference type="Proteomes" id="UP000325902"/>
    </source>
</evidence>
<dbReference type="EMBL" id="VCHE01000028">
    <property type="protein sequence ID" value="KAB2575992.1"/>
    <property type="molecule type" value="Genomic_DNA"/>
</dbReference>
<feature type="compositionally biased region" description="Pro residues" evidence="1">
    <location>
        <begin position="111"/>
        <end position="127"/>
    </location>
</feature>
<dbReference type="SUPFAM" id="SSF53474">
    <property type="entry name" value="alpha/beta-Hydrolases"/>
    <property type="match status" value="1"/>
</dbReference>
<sequence length="845" mass="95003">MSDREYYRDYSRPPRGGRDPHHRYYDDEYVVVDHQHHHARGSNDNVSARRGASSRPRAMSMYDTPQRPPNDYDIEVVYDDEDSVVDREQRRSSRSPPPRRPASARRSIVDVPPPPLGLVPTPAPSPPGHQAYSVRDDEKDREWEREREVVIDVIEERHHRSSPASHHRSSPASQHRASPADRARHNVSTMVHPPASVHPSHAAAGAVISRHQSPASGGGGGASVYEYGDRPTSAGRARDEYAYTRDDGVVVVRSQPQEIEIIEQIVPVARSGSRARSKSRVRRKASLDMRGADSPPPYKRLIVACDGTWLNSDNGMANGELAVPSNVTRISRAIKPMSKDRIPQIVYYQFGVGSRGNVVNRVISGSTGGGLEENVREAYSFLSNNYTPGDEIFLIGFSRGAFTARSIAGLIDNIGVLTKKGLGSFVAIFEDVQHRRDRHYKDRNPDIPFSNKPNAGDLAYRYELEARGMTTLGVRVKAIGVWDTVGSLGAPRIGWLTRVGLQPMQSKEMTFYDTKLSNCVDYAFQALALDERRTSFAPALWEKSRDNKRTVLRQVWFPGVHSNVGGGYDDQQLANITLAWMVAQLQPFLDFKTKYVFDQELANDRFYSKRRQPIRPWSFGEIPNSSSGIYSLAGSTKRTPGQYTVTDPHTGRSTGRPLRETCEYMHASVRTRLRMGGPGTEDKGRYDPEALDDWRLVVEYPPDEHSDHHHHGGGGRPSGGPPPEIFWRLRSGIDDQRVPVTTRVLPEAPLSRLERDILAERDPESFEYVMWPPRTKQRRVGGGGGGSSGRARSKSKGPHKRERMSMIDPREREVVREDVVKERRRRSAVLPPEDDYRRSMPERLG</sequence>
<comment type="caution">
    <text evidence="3">The sequence shown here is derived from an EMBL/GenBank/DDBJ whole genome shotgun (WGS) entry which is preliminary data.</text>
</comment>
<feature type="region of interest" description="Disordered" evidence="1">
    <location>
        <begin position="769"/>
        <end position="845"/>
    </location>
</feature>
<accession>A0A5N5DG12</accession>
<organism evidence="3 4">
    <name type="scientific">Lasiodiplodia theobromae</name>
    <dbReference type="NCBI Taxonomy" id="45133"/>
    <lineage>
        <taxon>Eukaryota</taxon>
        <taxon>Fungi</taxon>
        <taxon>Dikarya</taxon>
        <taxon>Ascomycota</taxon>
        <taxon>Pezizomycotina</taxon>
        <taxon>Dothideomycetes</taxon>
        <taxon>Dothideomycetes incertae sedis</taxon>
        <taxon>Botryosphaeriales</taxon>
        <taxon>Botryosphaeriaceae</taxon>
        <taxon>Lasiodiplodia</taxon>
    </lineage>
</organism>
<dbReference type="PANTHER" id="PTHR33840">
    <property type="match status" value="1"/>
</dbReference>
<feature type="region of interest" description="Disordered" evidence="1">
    <location>
        <begin position="701"/>
        <end position="726"/>
    </location>
</feature>
<feature type="region of interest" description="Disordered" evidence="1">
    <location>
        <begin position="633"/>
        <end position="658"/>
    </location>
</feature>
<feature type="compositionally biased region" description="Basic and acidic residues" evidence="1">
    <location>
        <begin position="803"/>
        <end position="821"/>
    </location>
</feature>
<feature type="compositionally biased region" description="Basic and acidic residues" evidence="1">
    <location>
        <begin position="834"/>
        <end position="845"/>
    </location>
</feature>
<protein>
    <recommendedName>
        <fullName evidence="2">T6SS Phospholipase effector Tle1-like catalytic domain-containing protein</fullName>
    </recommendedName>
</protein>
<feature type="compositionally biased region" description="Basic residues" evidence="1">
    <location>
        <begin position="159"/>
        <end position="169"/>
    </location>
</feature>
<dbReference type="Pfam" id="PF09994">
    <property type="entry name" value="T6SS_Tle1-like_cat"/>
    <property type="match status" value="1"/>
</dbReference>
<gene>
    <name evidence="3" type="primary">YEL023C_2</name>
    <name evidence="3" type="ORF">DBV05_g5378</name>
</gene>
<dbReference type="InterPro" id="IPR029058">
    <property type="entry name" value="AB_hydrolase_fold"/>
</dbReference>
<evidence type="ECO:0000259" key="2">
    <source>
        <dbReference type="Pfam" id="PF09994"/>
    </source>
</evidence>
<dbReference type="AlphaFoldDB" id="A0A5N5DG12"/>
<feature type="region of interest" description="Disordered" evidence="1">
    <location>
        <begin position="1"/>
        <end position="185"/>
    </location>
</feature>
<feature type="compositionally biased region" description="Basic and acidic residues" evidence="1">
    <location>
        <begin position="134"/>
        <end position="158"/>
    </location>
</feature>
<reference evidence="3 4" key="1">
    <citation type="journal article" date="2019" name="Sci. Rep.">
        <title>A multi-omics analysis of the grapevine pathogen Lasiodiplodia theobromae reveals that temperature affects the expression of virulence- and pathogenicity-related genes.</title>
        <authorList>
            <person name="Felix C."/>
            <person name="Meneses R."/>
            <person name="Goncalves M.F.M."/>
            <person name="Tilleman L."/>
            <person name="Duarte A.S."/>
            <person name="Jorrin-Novo J.V."/>
            <person name="Van de Peer Y."/>
            <person name="Deforce D."/>
            <person name="Van Nieuwerburgh F."/>
            <person name="Esteves A.C."/>
            <person name="Alves A."/>
        </authorList>
    </citation>
    <scope>NUCLEOTIDE SEQUENCE [LARGE SCALE GENOMIC DNA]</scope>
    <source>
        <strain evidence="3 4">LA-SOL3</strain>
    </source>
</reference>
<feature type="domain" description="T6SS Phospholipase effector Tle1-like catalytic" evidence="2">
    <location>
        <begin position="299"/>
        <end position="584"/>
    </location>
</feature>
<feature type="compositionally biased region" description="Acidic residues" evidence="1">
    <location>
        <begin position="72"/>
        <end position="83"/>
    </location>
</feature>
<feature type="region of interest" description="Disordered" evidence="1">
    <location>
        <begin position="210"/>
        <end position="232"/>
    </location>
</feature>
<feature type="compositionally biased region" description="Low complexity" evidence="1">
    <location>
        <begin position="48"/>
        <end position="60"/>
    </location>
</feature>
<feature type="compositionally biased region" description="Basic residues" evidence="1">
    <location>
        <begin position="791"/>
        <end position="802"/>
    </location>
</feature>
<dbReference type="OrthoDB" id="3057168at2759"/>
<feature type="compositionally biased region" description="Basic and acidic residues" evidence="1">
    <location>
        <begin position="1"/>
        <end position="34"/>
    </location>
</feature>
<evidence type="ECO:0000256" key="1">
    <source>
        <dbReference type="SAM" id="MobiDB-lite"/>
    </source>
</evidence>
<dbReference type="InterPro" id="IPR018712">
    <property type="entry name" value="Tle1-like_cat"/>
</dbReference>
<evidence type="ECO:0000313" key="3">
    <source>
        <dbReference type="EMBL" id="KAB2575992.1"/>
    </source>
</evidence>
<dbReference type="Proteomes" id="UP000325902">
    <property type="component" value="Unassembled WGS sequence"/>
</dbReference>